<dbReference type="Pfam" id="PF00392">
    <property type="entry name" value="GntR"/>
    <property type="match status" value="1"/>
</dbReference>
<organism evidence="5 6">
    <name type="scientific">Actinomadura fibrosa</name>
    <dbReference type="NCBI Taxonomy" id="111802"/>
    <lineage>
        <taxon>Bacteria</taxon>
        <taxon>Bacillati</taxon>
        <taxon>Actinomycetota</taxon>
        <taxon>Actinomycetes</taxon>
        <taxon>Streptosporangiales</taxon>
        <taxon>Thermomonosporaceae</taxon>
        <taxon>Actinomadura</taxon>
    </lineage>
</organism>
<evidence type="ECO:0000256" key="2">
    <source>
        <dbReference type="ARBA" id="ARBA00023125"/>
    </source>
</evidence>
<evidence type="ECO:0000259" key="4">
    <source>
        <dbReference type="PROSITE" id="PS50949"/>
    </source>
</evidence>
<dbReference type="PANTHER" id="PTHR43537:SF24">
    <property type="entry name" value="GLUCONATE OPERON TRANSCRIPTIONAL REPRESSOR"/>
    <property type="match status" value="1"/>
</dbReference>
<evidence type="ECO:0000313" key="6">
    <source>
        <dbReference type="Proteomes" id="UP001597063"/>
    </source>
</evidence>
<reference evidence="6" key="1">
    <citation type="journal article" date="2019" name="Int. J. Syst. Evol. Microbiol.">
        <title>The Global Catalogue of Microorganisms (GCM) 10K type strain sequencing project: providing services to taxonomists for standard genome sequencing and annotation.</title>
        <authorList>
            <consortium name="The Broad Institute Genomics Platform"/>
            <consortium name="The Broad Institute Genome Sequencing Center for Infectious Disease"/>
            <person name="Wu L."/>
            <person name="Ma J."/>
        </authorList>
    </citation>
    <scope>NUCLEOTIDE SEQUENCE [LARGE SCALE GENOMIC DNA]</scope>
    <source>
        <strain evidence="6">JCM 9371</strain>
    </source>
</reference>
<evidence type="ECO:0000256" key="3">
    <source>
        <dbReference type="ARBA" id="ARBA00023163"/>
    </source>
</evidence>
<feature type="domain" description="HTH gntR-type" evidence="4">
    <location>
        <begin position="4"/>
        <end position="72"/>
    </location>
</feature>
<dbReference type="Proteomes" id="UP001597063">
    <property type="component" value="Unassembled WGS sequence"/>
</dbReference>
<dbReference type="CDD" id="cd07377">
    <property type="entry name" value="WHTH_GntR"/>
    <property type="match status" value="1"/>
</dbReference>
<dbReference type="InterPro" id="IPR036388">
    <property type="entry name" value="WH-like_DNA-bd_sf"/>
</dbReference>
<dbReference type="SMART" id="SM00345">
    <property type="entry name" value="HTH_GNTR"/>
    <property type="match status" value="1"/>
</dbReference>
<keyword evidence="1" id="KW-0805">Transcription regulation</keyword>
<name>A0ABW2XR15_9ACTN</name>
<gene>
    <name evidence="5" type="ORF">ACFQZM_26560</name>
</gene>
<dbReference type="RefSeq" id="WP_131758153.1">
    <property type="nucleotide sequence ID" value="NZ_CAACUY010000045.1"/>
</dbReference>
<keyword evidence="3" id="KW-0804">Transcription</keyword>
<sequence length="244" mass="27074">MTRGTVVEEVAERIAFAIASGRLRPGERLPSIRRLAEEYGINPSTVQLVLGQLRAVGFVEIHHGVGAVVRDVEAYGGVETWRYLFRFSRRLPDLAVRILRDILETLRMFYESVADKVEADPGAYDPAPARRAWRRLDLLARDEDASPADVHQGVLDVLRAGSMAVGGGVFLGVVNSLGPMLGEVPEVLAVVFESPSLHVWWWDQVIGAWEAGDMRSAREAIGVLDDWHVEVLERLRAALEVRSD</sequence>
<dbReference type="SUPFAM" id="SSF46785">
    <property type="entry name" value="Winged helix' DNA-binding domain"/>
    <property type="match status" value="1"/>
</dbReference>
<dbReference type="PANTHER" id="PTHR43537">
    <property type="entry name" value="TRANSCRIPTIONAL REGULATOR, GNTR FAMILY"/>
    <property type="match status" value="1"/>
</dbReference>
<protein>
    <submittedName>
        <fullName evidence="5">GntR family transcriptional regulator</fullName>
    </submittedName>
</protein>
<dbReference type="EMBL" id="JBHTGP010000013">
    <property type="protein sequence ID" value="MFD0688084.1"/>
    <property type="molecule type" value="Genomic_DNA"/>
</dbReference>
<keyword evidence="6" id="KW-1185">Reference proteome</keyword>
<dbReference type="Gene3D" id="1.10.10.10">
    <property type="entry name" value="Winged helix-like DNA-binding domain superfamily/Winged helix DNA-binding domain"/>
    <property type="match status" value="1"/>
</dbReference>
<accession>A0ABW2XR15</accession>
<comment type="caution">
    <text evidence="5">The sequence shown here is derived from an EMBL/GenBank/DDBJ whole genome shotgun (WGS) entry which is preliminary data.</text>
</comment>
<dbReference type="InterPro" id="IPR036390">
    <property type="entry name" value="WH_DNA-bd_sf"/>
</dbReference>
<keyword evidence="2" id="KW-0238">DNA-binding</keyword>
<dbReference type="PROSITE" id="PS50949">
    <property type="entry name" value="HTH_GNTR"/>
    <property type="match status" value="1"/>
</dbReference>
<dbReference type="InterPro" id="IPR000524">
    <property type="entry name" value="Tscrpt_reg_HTH_GntR"/>
</dbReference>
<proteinExistence type="predicted"/>
<evidence type="ECO:0000313" key="5">
    <source>
        <dbReference type="EMBL" id="MFD0688084.1"/>
    </source>
</evidence>
<evidence type="ECO:0000256" key="1">
    <source>
        <dbReference type="ARBA" id="ARBA00023015"/>
    </source>
</evidence>